<organism evidence="1 2">
    <name type="scientific">Hypoxylon rubiginosum</name>
    <dbReference type="NCBI Taxonomy" id="110542"/>
    <lineage>
        <taxon>Eukaryota</taxon>
        <taxon>Fungi</taxon>
        <taxon>Dikarya</taxon>
        <taxon>Ascomycota</taxon>
        <taxon>Pezizomycotina</taxon>
        <taxon>Sordariomycetes</taxon>
        <taxon>Xylariomycetidae</taxon>
        <taxon>Xylariales</taxon>
        <taxon>Hypoxylaceae</taxon>
        <taxon>Hypoxylon</taxon>
    </lineage>
</organism>
<sequence length="631" mass="70882">MATARDSFVDLERHRQLLEENVKKLSKALDHWKQWRTEYETLRAEVKGLPPAASRQELRSTREKFHSELYHEVLNEKELVDIFGRDDSKKPEQIISTLTNRLDYVGKNIDTLTKQLEEAENRLAAVTVVANPDATDEEGLPITEIMEELDDDDNVISYSLRRPGDSQPQLLEALKKAGITDFSPRSNTAVPEGSQDTPSDESKLLKDAPALSAQLPENSYDDVSESSKKIPDPPNKQPQESKVEAPKKTKPVTKKKSVTFSEDTKPAKQNEQSETAKRLEEILQKAKDQQSIISDPIFPADESQEDRELREHMIRYNKDTMEYEMGPIVAEIQMEEGSTGGDTDDYDDDEDDDEENEWGRSKIDLDDDWKRQMLELKERLSNYDFEENTSDDEEEIVEGMGRITIRREGGEISVSNAGSEPGAEPVAEPVAEPIAGSIIKDSIPAEDISKKVRFAQNLDIAESPAPAPEVSKPKPPKRAVVDPFSDVVERSSGTSQPVTNSTTHPKRVSRFRKGRTDPPINTNPVALDGTPILPEMPSSYGQSIPSGPEGRTLANSVLEHEPSSKVKEPDEFDADLLQKQVVEDYNKKRNQFIHRQGGFMKEDENPIQPLDEEDGGPKRMSRFKAARLGQI</sequence>
<accession>A0ACB9ZE07</accession>
<dbReference type="Proteomes" id="UP001497700">
    <property type="component" value="Unassembled WGS sequence"/>
</dbReference>
<reference evidence="1 2" key="1">
    <citation type="journal article" date="2022" name="New Phytol.">
        <title>Ecological generalism drives hyperdiversity of secondary metabolite gene clusters in xylarialean endophytes.</title>
        <authorList>
            <person name="Franco M.E.E."/>
            <person name="Wisecaver J.H."/>
            <person name="Arnold A.E."/>
            <person name="Ju Y.M."/>
            <person name="Slot J.C."/>
            <person name="Ahrendt S."/>
            <person name="Moore L.P."/>
            <person name="Eastman K.E."/>
            <person name="Scott K."/>
            <person name="Konkel Z."/>
            <person name="Mondo S.J."/>
            <person name="Kuo A."/>
            <person name="Hayes R.D."/>
            <person name="Haridas S."/>
            <person name="Andreopoulos B."/>
            <person name="Riley R."/>
            <person name="LaButti K."/>
            <person name="Pangilinan J."/>
            <person name="Lipzen A."/>
            <person name="Amirebrahimi M."/>
            <person name="Yan J."/>
            <person name="Adam C."/>
            <person name="Keymanesh K."/>
            <person name="Ng V."/>
            <person name="Louie K."/>
            <person name="Northen T."/>
            <person name="Drula E."/>
            <person name="Henrissat B."/>
            <person name="Hsieh H.M."/>
            <person name="Youens-Clark K."/>
            <person name="Lutzoni F."/>
            <person name="Miadlikowska J."/>
            <person name="Eastwood D.C."/>
            <person name="Hamelin R.C."/>
            <person name="Grigoriev I.V."/>
            <person name="U'Ren J.M."/>
        </authorList>
    </citation>
    <scope>NUCLEOTIDE SEQUENCE [LARGE SCALE GENOMIC DNA]</scope>
    <source>
        <strain evidence="1 2">CBS 119005</strain>
    </source>
</reference>
<keyword evidence="2" id="KW-1185">Reference proteome</keyword>
<proteinExistence type="predicted"/>
<evidence type="ECO:0000313" key="1">
    <source>
        <dbReference type="EMBL" id="KAI4869719.1"/>
    </source>
</evidence>
<name>A0ACB9ZE07_9PEZI</name>
<evidence type="ECO:0000313" key="2">
    <source>
        <dbReference type="Proteomes" id="UP001497700"/>
    </source>
</evidence>
<protein>
    <submittedName>
        <fullName evidence="1">Prefoldin subunit-domain-containing protein</fullName>
    </submittedName>
</protein>
<gene>
    <name evidence="1" type="ORF">F4820DRAFT_365132</name>
</gene>
<comment type="caution">
    <text evidence="1">The sequence shown here is derived from an EMBL/GenBank/DDBJ whole genome shotgun (WGS) entry which is preliminary data.</text>
</comment>
<dbReference type="EMBL" id="MU393428">
    <property type="protein sequence ID" value="KAI4869719.1"/>
    <property type="molecule type" value="Genomic_DNA"/>
</dbReference>